<dbReference type="AlphaFoldDB" id="A0A8S3ZAF9"/>
<dbReference type="SUPFAM" id="SSF57302">
    <property type="entry name" value="Snake toxin-like"/>
    <property type="match status" value="1"/>
</dbReference>
<feature type="region of interest" description="Disordered" evidence="1">
    <location>
        <begin position="36"/>
        <end position="55"/>
    </location>
</feature>
<keyword evidence="4" id="KW-1185">Reference proteome</keyword>
<feature type="signal peptide" evidence="2">
    <location>
        <begin position="1"/>
        <end position="22"/>
    </location>
</feature>
<name>A0A8S3ZAF9_9EUPU</name>
<evidence type="ECO:0000256" key="1">
    <source>
        <dbReference type="SAM" id="MobiDB-lite"/>
    </source>
</evidence>
<evidence type="ECO:0000313" key="4">
    <source>
        <dbReference type="Proteomes" id="UP000678393"/>
    </source>
</evidence>
<proteinExistence type="predicted"/>
<dbReference type="EMBL" id="CAJHNH020002275">
    <property type="protein sequence ID" value="CAG5126169.1"/>
    <property type="molecule type" value="Genomic_DNA"/>
</dbReference>
<reference evidence="3" key="1">
    <citation type="submission" date="2021-04" db="EMBL/GenBank/DDBJ databases">
        <authorList>
            <consortium name="Molecular Ecology Group"/>
        </authorList>
    </citation>
    <scope>NUCLEOTIDE SEQUENCE</scope>
</reference>
<keyword evidence="2" id="KW-0732">Signal</keyword>
<evidence type="ECO:0000256" key="2">
    <source>
        <dbReference type="SAM" id="SignalP"/>
    </source>
</evidence>
<gene>
    <name evidence="3" type="ORF">CUNI_LOCUS11727</name>
</gene>
<sequence length="134" mass="14671">MNIETVTVFSLLMSMLCRIVEGTIMCSACRSDKSPDCETNPPPPQPCTESGSGVNQSCSTIRIFKTGTGELHQFIRSCSSSNSEKADCFASPPGYKTCANICYTDGCNSAKTSSNIHRLWSLPWLLLTLQLYTR</sequence>
<dbReference type="Proteomes" id="UP000678393">
    <property type="component" value="Unassembled WGS sequence"/>
</dbReference>
<comment type="caution">
    <text evidence="3">The sequence shown here is derived from an EMBL/GenBank/DDBJ whole genome shotgun (WGS) entry which is preliminary data.</text>
</comment>
<feature type="chain" id="PRO_5035931795" evidence="2">
    <location>
        <begin position="23"/>
        <end position="134"/>
    </location>
</feature>
<dbReference type="InterPro" id="IPR045860">
    <property type="entry name" value="Snake_toxin-like_sf"/>
</dbReference>
<dbReference type="OrthoDB" id="6136973at2759"/>
<protein>
    <submittedName>
        <fullName evidence="3">Uncharacterized protein</fullName>
    </submittedName>
</protein>
<evidence type="ECO:0000313" key="3">
    <source>
        <dbReference type="EMBL" id="CAG5126169.1"/>
    </source>
</evidence>
<organism evidence="3 4">
    <name type="scientific">Candidula unifasciata</name>
    <dbReference type="NCBI Taxonomy" id="100452"/>
    <lineage>
        <taxon>Eukaryota</taxon>
        <taxon>Metazoa</taxon>
        <taxon>Spiralia</taxon>
        <taxon>Lophotrochozoa</taxon>
        <taxon>Mollusca</taxon>
        <taxon>Gastropoda</taxon>
        <taxon>Heterobranchia</taxon>
        <taxon>Euthyneura</taxon>
        <taxon>Panpulmonata</taxon>
        <taxon>Eupulmonata</taxon>
        <taxon>Stylommatophora</taxon>
        <taxon>Helicina</taxon>
        <taxon>Helicoidea</taxon>
        <taxon>Geomitridae</taxon>
        <taxon>Candidula</taxon>
    </lineage>
</organism>
<accession>A0A8S3ZAF9</accession>